<keyword evidence="6" id="KW-0677">Repeat</keyword>
<evidence type="ECO:0000256" key="1">
    <source>
        <dbReference type="ARBA" id="ARBA00004123"/>
    </source>
</evidence>
<evidence type="ECO:0000256" key="9">
    <source>
        <dbReference type="SAM" id="MobiDB-lite"/>
    </source>
</evidence>
<dbReference type="Pfam" id="PF00240">
    <property type="entry name" value="ubiquitin"/>
    <property type="match status" value="1"/>
</dbReference>
<protein>
    <recommendedName>
        <fullName evidence="10">Ubiquitin-like domain-containing protein</fullName>
    </recommendedName>
</protein>
<comment type="caution">
    <text evidence="11">The sequence shown here is derived from an EMBL/GenBank/DDBJ whole genome shotgun (WGS) entry which is preliminary data.</text>
</comment>
<dbReference type="InterPro" id="IPR029071">
    <property type="entry name" value="Ubiquitin-like_domsf"/>
</dbReference>
<feature type="domain" description="Ubiquitin-like" evidence="10">
    <location>
        <begin position="1"/>
        <end position="85"/>
    </location>
</feature>
<dbReference type="PROSITE" id="PS50053">
    <property type="entry name" value="UBIQUITIN_2"/>
    <property type="match status" value="1"/>
</dbReference>
<evidence type="ECO:0000256" key="3">
    <source>
        <dbReference type="ARBA" id="ARBA00008430"/>
    </source>
</evidence>
<evidence type="ECO:0000313" key="11">
    <source>
        <dbReference type="EMBL" id="KAK3030627.1"/>
    </source>
</evidence>
<evidence type="ECO:0000256" key="5">
    <source>
        <dbReference type="ARBA" id="ARBA00022499"/>
    </source>
</evidence>
<dbReference type="AlphaFoldDB" id="A0AA88WN38"/>
<evidence type="ECO:0000256" key="6">
    <source>
        <dbReference type="ARBA" id="ARBA00022737"/>
    </source>
</evidence>
<evidence type="ECO:0000259" key="10">
    <source>
        <dbReference type="PROSITE" id="PS50053"/>
    </source>
</evidence>
<organism evidence="11 12">
    <name type="scientific">Escallonia herrerae</name>
    <dbReference type="NCBI Taxonomy" id="1293975"/>
    <lineage>
        <taxon>Eukaryota</taxon>
        <taxon>Viridiplantae</taxon>
        <taxon>Streptophyta</taxon>
        <taxon>Embryophyta</taxon>
        <taxon>Tracheophyta</taxon>
        <taxon>Spermatophyta</taxon>
        <taxon>Magnoliopsida</taxon>
        <taxon>eudicotyledons</taxon>
        <taxon>Gunneridae</taxon>
        <taxon>Pentapetalae</taxon>
        <taxon>asterids</taxon>
        <taxon>campanulids</taxon>
        <taxon>Escalloniales</taxon>
        <taxon>Escalloniaceae</taxon>
        <taxon>Escallonia</taxon>
    </lineage>
</organism>
<dbReference type="GO" id="GO:0005634">
    <property type="term" value="C:nucleus"/>
    <property type="evidence" value="ECO:0007669"/>
    <property type="project" value="UniProtKB-SubCell"/>
</dbReference>
<dbReference type="GO" id="GO:0003729">
    <property type="term" value="F:mRNA binding"/>
    <property type="evidence" value="ECO:0007669"/>
    <property type="project" value="UniProtKB-ARBA"/>
</dbReference>
<keyword evidence="4" id="KW-0963">Cytoplasm</keyword>
<keyword evidence="8" id="KW-0539">Nucleus</keyword>
<dbReference type="PANTHER" id="PTHR10666">
    <property type="entry name" value="UBIQUITIN"/>
    <property type="match status" value="1"/>
</dbReference>
<accession>A0AA88WN38</accession>
<evidence type="ECO:0000313" key="12">
    <source>
        <dbReference type="Proteomes" id="UP001188597"/>
    </source>
</evidence>
<dbReference type="InterPro" id="IPR050158">
    <property type="entry name" value="Ubiquitin_ubiquitin-like"/>
</dbReference>
<evidence type="ECO:0000256" key="2">
    <source>
        <dbReference type="ARBA" id="ARBA00004496"/>
    </source>
</evidence>
<feature type="compositionally biased region" description="Basic and acidic residues" evidence="9">
    <location>
        <begin position="75"/>
        <end position="84"/>
    </location>
</feature>
<reference evidence="11" key="1">
    <citation type="submission" date="2022-12" db="EMBL/GenBank/DDBJ databases">
        <title>Draft genome assemblies for two species of Escallonia (Escalloniales).</title>
        <authorList>
            <person name="Chanderbali A."/>
            <person name="Dervinis C."/>
            <person name="Anghel I."/>
            <person name="Soltis D."/>
            <person name="Soltis P."/>
            <person name="Zapata F."/>
        </authorList>
    </citation>
    <scope>NUCLEOTIDE SEQUENCE</scope>
    <source>
        <strain evidence="11">UCBG64.0493</strain>
        <tissue evidence="11">Leaf</tissue>
    </source>
</reference>
<gene>
    <name evidence="11" type="ORF">RJ639_035831</name>
</gene>
<dbReference type="SMART" id="SM00213">
    <property type="entry name" value="UBQ"/>
    <property type="match status" value="1"/>
</dbReference>
<keyword evidence="5" id="KW-1017">Isopeptide bond</keyword>
<dbReference type="FunFam" id="3.10.20.90:FF:000469">
    <property type="entry name" value="Polyubiquitin-C"/>
    <property type="match status" value="1"/>
</dbReference>
<comment type="similarity">
    <text evidence="3">Belongs to the ubiquitin family.</text>
</comment>
<dbReference type="Proteomes" id="UP001188597">
    <property type="component" value="Unassembled WGS sequence"/>
</dbReference>
<name>A0AA88WN38_9ASTE</name>
<evidence type="ECO:0000256" key="4">
    <source>
        <dbReference type="ARBA" id="ARBA00022490"/>
    </source>
</evidence>
<comment type="subcellular location">
    <subcellularLocation>
        <location evidence="2">Cytoplasm</location>
    </subcellularLocation>
    <subcellularLocation>
        <location evidence="1">Nucleus</location>
    </subcellularLocation>
</comment>
<dbReference type="Gene3D" id="3.10.20.90">
    <property type="entry name" value="Phosphatidylinositol 3-kinase Catalytic Subunit, Chain A, domain 1"/>
    <property type="match status" value="1"/>
</dbReference>
<keyword evidence="12" id="KW-1185">Reference proteome</keyword>
<evidence type="ECO:0000256" key="8">
    <source>
        <dbReference type="ARBA" id="ARBA00023242"/>
    </source>
</evidence>
<dbReference type="EMBL" id="JAVXUP010000332">
    <property type="protein sequence ID" value="KAK3030627.1"/>
    <property type="molecule type" value="Genomic_DNA"/>
</dbReference>
<proteinExistence type="inferred from homology"/>
<evidence type="ECO:0000256" key="7">
    <source>
        <dbReference type="ARBA" id="ARBA00022843"/>
    </source>
</evidence>
<dbReference type="GO" id="GO:0005737">
    <property type="term" value="C:cytoplasm"/>
    <property type="evidence" value="ECO:0007669"/>
    <property type="project" value="UniProtKB-SubCell"/>
</dbReference>
<sequence length="139" mass="15612">MQIFVKTLAGKTITLEVDSGYTIDRQSQVQNPGQRRYLTPTYTSIPLDQQRLIYAGKQLEDGHTLADYNNQKEVSNQKKGDKGGGGRIKRGPNRGMKACSVAHHVSCGICPYQVFVTTVKQRAKVWLVYVLQSFDQSVY</sequence>
<dbReference type="InterPro" id="IPR000626">
    <property type="entry name" value="Ubiquitin-like_dom"/>
</dbReference>
<keyword evidence="7" id="KW-0832">Ubl conjugation</keyword>
<feature type="region of interest" description="Disordered" evidence="9">
    <location>
        <begin position="66"/>
        <end position="92"/>
    </location>
</feature>
<dbReference type="SUPFAM" id="SSF54236">
    <property type="entry name" value="Ubiquitin-like"/>
    <property type="match status" value="1"/>
</dbReference>